<dbReference type="InterPro" id="IPR038717">
    <property type="entry name" value="Tc1-like_DDE_dom"/>
</dbReference>
<reference evidence="2" key="1">
    <citation type="submission" date="2021-08" db="EMBL/GenBank/DDBJ databases">
        <authorList>
            <person name="Misof B."/>
            <person name="Oliver O."/>
            <person name="Podsiadlowski L."/>
            <person name="Donath A."/>
            <person name="Peters R."/>
            <person name="Mayer C."/>
            <person name="Rust J."/>
            <person name="Gunkel S."/>
            <person name="Lesny P."/>
            <person name="Martin S."/>
            <person name="Oeyen J.P."/>
            <person name="Petersen M."/>
            <person name="Panagiotis P."/>
            <person name="Wilbrandt J."/>
            <person name="Tanja T."/>
        </authorList>
    </citation>
    <scope>NUCLEOTIDE SEQUENCE</scope>
    <source>
        <strain evidence="2">GBR_01_08_01A</strain>
        <tissue evidence="2">Thorax + abdomen</tissue>
    </source>
</reference>
<reference evidence="2" key="2">
    <citation type="journal article" date="2023" name="Commun. Biol.">
        <title>Intrasexual cuticular hydrocarbon dimorphism in a wasp sheds light on hydrocarbon biosynthesis genes in Hymenoptera.</title>
        <authorList>
            <person name="Moris V.C."/>
            <person name="Podsiadlowski L."/>
            <person name="Martin S."/>
            <person name="Oeyen J.P."/>
            <person name="Donath A."/>
            <person name="Petersen M."/>
            <person name="Wilbrandt J."/>
            <person name="Misof B."/>
            <person name="Liedtke D."/>
            <person name="Thamm M."/>
            <person name="Scheiner R."/>
            <person name="Schmitt T."/>
            <person name="Niehuis O."/>
        </authorList>
    </citation>
    <scope>NUCLEOTIDE SEQUENCE</scope>
    <source>
        <strain evidence="2">GBR_01_08_01A</strain>
    </source>
</reference>
<accession>A0AAD9RIK0</accession>
<dbReference type="EMBL" id="JAIFRP010000057">
    <property type="protein sequence ID" value="KAK2580365.1"/>
    <property type="molecule type" value="Genomic_DNA"/>
</dbReference>
<dbReference type="PANTHER" id="PTHR47326:SF1">
    <property type="entry name" value="HTH PSQ-TYPE DOMAIN-CONTAINING PROTEIN"/>
    <property type="match status" value="1"/>
</dbReference>
<dbReference type="Proteomes" id="UP001258017">
    <property type="component" value="Unassembled WGS sequence"/>
</dbReference>
<name>A0AAD9RIK0_9HYME</name>
<sequence>MWKHVIWSDEKKFNLDGPDGFNYYWHDLRKERRVMSRRAQGGGSAMIWAAFKKNCKSEIAFLNGRLNATGYQNMLYDHLLPFITLIEDDKTIFQQDNAPIRTASSTKKWFQEFGIELLAWPALSPDLNPIENLWGIFTRKVYDQEKPPIESIAELKKRIQSSWADMSNEILNKLFDSVPDRLLDVLTVSPPMFRFTGLWLLLL</sequence>
<organism evidence="2 3">
    <name type="scientific">Odynerus spinipes</name>
    <dbReference type="NCBI Taxonomy" id="1348599"/>
    <lineage>
        <taxon>Eukaryota</taxon>
        <taxon>Metazoa</taxon>
        <taxon>Ecdysozoa</taxon>
        <taxon>Arthropoda</taxon>
        <taxon>Hexapoda</taxon>
        <taxon>Insecta</taxon>
        <taxon>Pterygota</taxon>
        <taxon>Neoptera</taxon>
        <taxon>Endopterygota</taxon>
        <taxon>Hymenoptera</taxon>
        <taxon>Apocrita</taxon>
        <taxon>Aculeata</taxon>
        <taxon>Vespoidea</taxon>
        <taxon>Vespidae</taxon>
        <taxon>Eumeninae</taxon>
        <taxon>Odynerus</taxon>
    </lineage>
</organism>
<dbReference type="GO" id="GO:0003676">
    <property type="term" value="F:nucleic acid binding"/>
    <property type="evidence" value="ECO:0007669"/>
    <property type="project" value="InterPro"/>
</dbReference>
<feature type="domain" description="Tc1-like transposase DDE" evidence="1">
    <location>
        <begin position="5"/>
        <end position="144"/>
    </location>
</feature>
<dbReference type="InterPro" id="IPR036397">
    <property type="entry name" value="RNaseH_sf"/>
</dbReference>
<comment type="caution">
    <text evidence="2">The sequence shown here is derived from an EMBL/GenBank/DDBJ whole genome shotgun (WGS) entry which is preliminary data.</text>
</comment>
<dbReference type="Pfam" id="PF13358">
    <property type="entry name" value="DDE_3"/>
    <property type="match status" value="1"/>
</dbReference>
<evidence type="ECO:0000313" key="3">
    <source>
        <dbReference type="Proteomes" id="UP001258017"/>
    </source>
</evidence>
<dbReference type="Gene3D" id="3.30.420.10">
    <property type="entry name" value="Ribonuclease H-like superfamily/Ribonuclease H"/>
    <property type="match status" value="1"/>
</dbReference>
<evidence type="ECO:0000313" key="2">
    <source>
        <dbReference type="EMBL" id="KAK2580365.1"/>
    </source>
</evidence>
<dbReference type="AlphaFoldDB" id="A0AAD9RIK0"/>
<dbReference type="PANTHER" id="PTHR47326">
    <property type="entry name" value="TRANSPOSABLE ELEMENT TC3 TRANSPOSASE-LIKE PROTEIN"/>
    <property type="match status" value="1"/>
</dbReference>
<keyword evidence="3" id="KW-1185">Reference proteome</keyword>
<protein>
    <recommendedName>
        <fullName evidence="1">Tc1-like transposase DDE domain-containing protein</fullName>
    </recommendedName>
</protein>
<proteinExistence type="predicted"/>
<evidence type="ECO:0000259" key="1">
    <source>
        <dbReference type="Pfam" id="PF13358"/>
    </source>
</evidence>
<gene>
    <name evidence="2" type="ORF">KPH14_000997</name>
</gene>